<sequence>MDDELNMSVRKFLKQVGVTSQKAIEDALRAEGVDPAKARQVKMVLTIDDLGVEHVVTGEIKGSQE</sequence>
<dbReference type="OrthoDB" id="7363684at2"/>
<proteinExistence type="predicted"/>
<dbReference type="Pfam" id="PF20104">
    <property type="entry name" value="DUF6494"/>
    <property type="match status" value="1"/>
</dbReference>
<comment type="caution">
    <text evidence="1">The sequence shown here is derived from an EMBL/GenBank/DDBJ whole genome shotgun (WGS) entry which is preliminary data.</text>
</comment>
<dbReference type="InterPro" id="IPR045471">
    <property type="entry name" value="DUF6494"/>
</dbReference>
<dbReference type="EMBL" id="PVTQ01000004">
    <property type="protein sequence ID" value="PRY91060.1"/>
    <property type="molecule type" value="Genomic_DNA"/>
</dbReference>
<evidence type="ECO:0000313" key="1">
    <source>
        <dbReference type="EMBL" id="PRY91060.1"/>
    </source>
</evidence>
<dbReference type="Proteomes" id="UP000238392">
    <property type="component" value="Unassembled WGS sequence"/>
</dbReference>
<keyword evidence="2" id="KW-1185">Reference proteome</keyword>
<dbReference type="RefSeq" id="WP_106263593.1">
    <property type="nucleotide sequence ID" value="NZ_PVTQ01000004.1"/>
</dbReference>
<reference evidence="1 2" key="1">
    <citation type="submission" date="2018-03" db="EMBL/GenBank/DDBJ databases">
        <title>Genomic Encyclopedia of Archaeal and Bacterial Type Strains, Phase II (KMG-II): from individual species to whole genera.</title>
        <authorList>
            <person name="Goeker M."/>
        </authorList>
    </citation>
    <scope>NUCLEOTIDE SEQUENCE [LARGE SCALE GENOMIC DNA]</scope>
    <source>
        <strain evidence="1 2">DSM 100212</strain>
    </source>
</reference>
<accession>A0A2T0WWJ0</accession>
<dbReference type="AlphaFoldDB" id="A0A2T0WWJ0"/>
<organism evidence="1 2">
    <name type="scientific">Donghicola tyrosinivorans</name>
    <dbReference type="NCBI Taxonomy" id="1652492"/>
    <lineage>
        <taxon>Bacteria</taxon>
        <taxon>Pseudomonadati</taxon>
        <taxon>Pseudomonadota</taxon>
        <taxon>Alphaproteobacteria</taxon>
        <taxon>Rhodobacterales</taxon>
        <taxon>Roseobacteraceae</taxon>
        <taxon>Donghicola</taxon>
    </lineage>
</organism>
<gene>
    <name evidence="1" type="ORF">CLV74_10472</name>
</gene>
<evidence type="ECO:0000313" key="2">
    <source>
        <dbReference type="Proteomes" id="UP000238392"/>
    </source>
</evidence>
<protein>
    <submittedName>
        <fullName evidence="1">Uncharacterized protein</fullName>
    </submittedName>
</protein>
<name>A0A2T0WWJ0_9RHOB</name>